<organism evidence="1 2">
    <name type="scientific">Leptolyngbya foveolarum</name>
    <dbReference type="NCBI Taxonomy" id="47253"/>
    <lineage>
        <taxon>Bacteria</taxon>
        <taxon>Bacillati</taxon>
        <taxon>Cyanobacteriota</taxon>
        <taxon>Cyanophyceae</taxon>
        <taxon>Leptolyngbyales</taxon>
        <taxon>Leptolyngbyaceae</taxon>
        <taxon>Leptolyngbya group</taxon>
        <taxon>Leptolyngbya</taxon>
    </lineage>
</organism>
<evidence type="ECO:0000313" key="1">
    <source>
        <dbReference type="EMBL" id="PZO17914.1"/>
    </source>
</evidence>
<sequence>MTFTSIRYKTYEEYLHSDLGPDGIFRLLSNGEVIELPPEDEENICIATELLFVIGQFVKPRSLVRTSSTEIQVRPIGDGRVNRAPDLIVLRLEHIKERSINNCQVFRNSSVIP</sequence>
<dbReference type="EMBL" id="QBMC01000061">
    <property type="protein sequence ID" value="PZO17914.1"/>
    <property type="molecule type" value="Genomic_DNA"/>
</dbReference>
<reference evidence="2" key="1">
    <citation type="submission" date="2018-04" db="EMBL/GenBank/DDBJ databases">
        <authorList>
            <person name="Cornet L."/>
        </authorList>
    </citation>
    <scope>NUCLEOTIDE SEQUENCE [LARGE SCALE GENOMIC DNA]</scope>
</reference>
<feature type="non-terminal residue" evidence="1">
    <location>
        <position position="113"/>
    </location>
</feature>
<protein>
    <submittedName>
        <fullName evidence="1">Uncharacterized protein</fullName>
    </submittedName>
</protein>
<proteinExistence type="predicted"/>
<dbReference type="Gene3D" id="3.90.1570.10">
    <property type="entry name" value="tt1808, chain A"/>
    <property type="match status" value="1"/>
</dbReference>
<reference evidence="1 2" key="2">
    <citation type="submission" date="2018-06" db="EMBL/GenBank/DDBJ databases">
        <title>Metagenomic assembly of (sub)arctic Cyanobacteria and their associated microbiome from non-axenic cultures.</title>
        <authorList>
            <person name="Baurain D."/>
        </authorList>
    </citation>
    <scope>NUCLEOTIDE SEQUENCE [LARGE SCALE GENOMIC DNA]</scope>
    <source>
        <strain evidence="1">ULC129bin1</strain>
    </source>
</reference>
<comment type="caution">
    <text evidence="1">The sequence shown here is derived from an EMBL/GenBank/DDBJ whole genome shotgun (WGS) entry which is preliminary data.</text>
</comment>
<dbReference type="AlphaFoldDB" id="A0A2W4UCM2"/>
<evidence type="ECO:0000313" key="2">
    <source>
        <dbReference type="Proteomes" id="UP000249354"/>
    </source>
</evidence>
<dbReference type="InterPro" id="IPR012296">
    <property type="entry name" value="Nuclease_put_TT1808"/>
</dbReference>
<accession>A0A2W4UCM2</accession>
<gene>
    <name evidence="1" type="ORF">DCF25_10500</name>
</gene>
<dbReference type="InterPro" id="IPR011335">
    <property type="entry name" value="Restrct_endonuc-II-like"/>
</dbReference>
<dbReference type="SUPFAM" id="SSF52980">
    <property type="entry name" value="Restriction endonuclease-like"/>
    <property type="match status" value="1"/>
</dbReference>
<dbReference type="Proteomes" id="UP000249354">
    <property type="component" value="Unassembled WGS sequence"/>
</dbReference>
<name>A0A2W4UCM2_9CYAN</name>